<evidence type="ECO:0000256" key="5">
    <source>
        <dbReference type="ARBA" id="ARBA00023002"/>
    </source>
</evidence>
<dbReference type="SUPFAM" id="SSF53213">
    <property type="entry name" value="LigB-like"/>
    <property type="match status" value="1"/>
</dbReference>
<dbReference type="GO" id="GO:0008198">
    <property type="term" value="F:ferrous iron binding"/>
    <property type="evidence" value="ECO:0007669"/>
    <property type="project" value="InterPro"/>
</dbReference>
<comment type="similarity">
    <text evidence="2">Belongs to the DODA-type extradiol aromatic ring-opening dioxygenase family.</text>
</comment>
<evidence type="ECO:0000256" key="1">
    <source>
        <dbReference type="ARBA" id="ARBA00001947"/>
    </source>
</evidence>
<dbReference type="OrthoDB" id="9790889at2"/>
<dbReference type="Pfam" id="PF02900">
    <property type="entry name" value="LigB"/>
    <property type="match status" value="1"/>
</dbReference>
<dbReference type="PANTHER" id="PTHR30096:SF0">
    <property type="entry name" value="4,5-DOPA DIOXYGENASE EXTRADIOL-LIKE PROTEIN"/>
    <property type="match status" value="1"/>
</dbReference>
<proteinExistence type="inferred from homology"/>
<evidence type="ECO:0000256" key="4">
    <source>
        <dbReference type="ARBA" id="ARBA00022833"/>
    </source>
</evidence>
<keyword evidence="5" id="KW-0560">Oxidoreductase</keyword>
<keyword evidence="4" id="KW-0862">Zinc</keyword>
<evidence type="ECO:0000313" key="7">
    <source>
        <dbReference type="EMBL" id="TWJ17573.1"/>
    </source>
</evidence>
<evidence type="ECO:0000259" key="6">
    <source>
        <dbReference type="Pfam" id="PF02900"/>
    </source>
</evidence>
<comment type="cofactor">
    <cofactor evidence="1">
        <name>Zn(2+)</name>
        <dbReference type="ChEBI" id="CHEBI:29105"/>
    </cofactor>
</comment>
<dbReference type="RefSeq" id="WP_145024128.1">
    <property type="nucleotide sequence ID" value="NZ_VLLN01000020.1"/>
</dbReference>
<dbReference type="PANTHER" id="PTHR30096">
    <property type="entry name" value="4,5-DOPA DIOXYGENASE EXTRADIOL-LIKE PROTEIN"/>
    <property type="match status" value="1"/>
</dbReference>
<organism evidence="7 8">
    <name type="scientific">Geobacter argillaceus</name>
    <dbReference type="NCBI Taxonomy" id="345631"/>
    <lineage>
        <taxon>Bacteria</taxon>
        <taxon>Pseudomonadati</taxon>
        <taxon>Thermodesulfobacteriota</taxon>
        <taxon>Desulfuromonadia</taxon>
        <taxon>Geobacterales</taxon>
        <taxon>Geobacteraceae</taxon>
        <taxon>Geobacter</taxon>
    </lineage>
</organism>
<dbReference type="Proteomes" id="UP000319449">
    <property type="component" value="Unassembled WGS sequence"/>
</dbReference>
<sequence>MTDLMPAIFFGHGNPMNAVSKNVYTEGWRAIGRSIPRPRAILAVSAHWYIPGCGVTINAAPPTIHDFGGFPQELYEVAYPAPGSPELARRVRDLLSPLPVELDESWGLDHGTWSVLTHVFPDADIPVVQLAIDERQPSTFHYELGKRLAPLREEGVLVAGSGNLVHNLHSYAWGRDGVNAYDWAVRFEKRARDLLLAGDDAPLVAYEGLGRDAMLSVPTPDHYLPLLYVLGLRRKDDPVSFPVEGVDGGSVSMLAVRIG</sequence>
<keyword evidence="7" id="KW-0223">Dioxygenase</keyword>
<feature type="domain" description="Extradiol ring-cleavage dioxygenase class III enzyme subunit B" evidence="6">
    <location>
        <begin position="25"/>
        <end position="207"/>
    </location>
</feature>
<dbReference type="PIRSF" id="PIRSF006157">
    <property type="entry name" value="Doxgns_DODA"/>
    <property type="match status" value="1"/>
</dbReference>
<evidence type="ECO:0000256" key="2">
    <source>
        <dbReference type="ARBA" id="ARBA00007581"/>
    </source>
</evidence>
<reference evidence="7 8" key="1">
    <citation type="submission" date="2019-07" db="EMBL/GenBank/DDBJ databases">
        <title>Genomic Encyclopedia of Archaeal and Bacterial Type Strains, Phase II (KMG-II): from individual species to whole genera.</title>
        <authorList>
            <person name="Goeker M."/>
        </authorList>
    </citation>
    <scope>NUCLEOTIDE SEQUENCE [LARGE SCALE GENOMIC DNA]</scope>
    <source>
        <strain evidence="7 8">ATCC BAA-1139</strain>
    </source>
</reference>
<accession>A0A562VHZ1</accession>
<dbReference type="GO" id="GO:0008270">
    <property type="term" value="F:zinc ion binding"/>
    <property type="evidence" value="ECO:0007669"/>
    <property type="project" value="InterPro"/>
</dbReference>
<dbReference type="NCBIfam" id="NF007914">
    <property type="entry name" value="PRK10628.1"/>
    <property type="match status" value="1"/>
</dbReference>
<name>A0A562VHZ1_9BACT</name>
<evidence type="ECO:0000256" key="3">
    <source>
        <dbReference type="ARBA" id="ARBA00022723"/>
    </source>
</evidence>
<dbReference type="GO" id="GO:0016702">
    <property type="term" value="F:oxidoreductase activity, acting on single donors with incorporation of molecular oxygen, incorporation of two atoms of oxygen"/>
    <property type="evidence" value="ECO:0007669"/>
    <property type="project" value="UniProtKB-ARBA"/>
</dbReference>
<gene>
    <name evidence="7" type="ORF">JN12_02968</name>
</gene>
<dbReference type="InterPro" id="IPR004183">
    <property type="entry name" value="Xdiol_dOase_suB"/>
</dbReference>
<protein>
    <submittedName>
        <fullName evidence="7">4,5-DOPA dioxygenase extradiol</fullName>
    </submittedName>
</protein>
<dbReference type="CDD" id="cd07363">
    <property type="entry name" value="45_DOPA_Dioxygenase"/>
    <property type="match status" value="1"/>
</dbReference>
<keyword evidence="3" id="KW-0479">Metal-binding</keyword>
<dbReference type="AlphaFoldDB" id="A0A562VHZ1"/>
<keyword evidence="8" id="KW-1185">Reference proteome</keyword>
<comment type="caution">
    <text evidence="7">The sequence shown here is derived from an EMBL/GenBank/DDBJ whole genome shotgun (WGS) entry which is preliminary data.</text>
</comment>
<evidence type="ECO:0000313" key="8">
    <source>
        <dbReference type="Proteomes" id="UP000319449"/>
    </source>
</evidence>
<dbReference type="InterPro" id="IPR014436">
    <property type="entry name" value="Extradiol_dOase_DODA"/>
</dbReference>
<dbReference type="EMBL" id="VLLN01000020">
    <property type="protein sequence ID" value="TWJ17573.1"/>
    <property type="molecule type" value="Genomic_DNA"/>
</dbReference>
<dbReference type="Gene3D" id="3.40.830.10">
    <property type="entry name" value="LigB-like"/>
    <property type="match status" value="1"/>
</dbReference>